<dbReference type="InterPro" id="IPR035979">
    <property type="entry name" value="RBD_domain_sf"/>
</dbReference>
<dbReference type="Gene3D" id="3.30.70.330">
    <property type="match status" value="2"/>
</dbReference>
<evidence type="ECO:0000256" key="2">
    <source>
        <dbReference type="ARBA" id="ARBA00022884"/>
    </source>
</evidence>
<dbReference type="SMART" id="SM00360">
    <property type="entry name" value="RRM"/>
    <property type="match status" value="2"/>
</dbReference>
<evidence type="ECO:0000313" key="7">
    <source>
        <dbReference type="Proteomes" id="UP001620626"/>
    </source>
</evidence>
<dbReference type="Pfam" id="PF00076">
    <property type="entry name" value="RRM_1"/>
    <property type="match status" value="2"/>
</dbReference>
<dbReference type="AlphaFoldDB" id="A0ABD2LL53"/>
<dbReference type="PANTHER" id="PTHR48026:SF14">
    <property type="entry name" value="HETEROGENEOUS NUCLEAR RIBONUCLEOPROTEIN A1"/>
    <property type="match status" value="1"/>
</dbReference>
<dbReference type="GO" id="GO:0003723">
    <property type="term" value="F:RNA binding"/>
    <property type="evidence" value="ECO:0007669"/>
    <property type="project" value="UniProtKB-UniRule"/>
</dbReference>
<feature type="region of interest" description="Disordered" evidence="4">
    <location>
        <begin position="253"/>
        <end position="279"/>
    </location>
</feature>
<evidence type="ECO:0000256" key="4">
    <source>
        <dbReference type="SAM" id="MobiDB-lite"/>
    </source>
</evidence>
<reference evidence="6 7" key="1">
    <citation type="submission" date="2024-10" db="EMBL/GenBank/DDBJ databases">
        <authorList>
            <person name="Kim D."/>
        </authorList>
    </citation>
    <scope>NUCLEOTIDE SEQUENCE [LARGE SCALE GENOMIC DNA]</scope>
    <source>
        <strain evidence="6">BH-2024</strain>
    </source>
</reference>
<evidence type="ECO:0000256" key="3">
    <source>
        <dbReference type="PROSITE-ProRule" id="PRU00176"/>
    </source>
</evidence>
<dbReference type="PANTHER" id="PTHR48026">
    <property type="entry name" value="HOMOLOGOUS TO DROSOPHILA SQD (SQUID) PROTEIN"/>
    <property type="match status" value="1"/>
</dbReference>
<accession>A0ABD2LL53</accession>
<keyword evidence="2 3" id="KW-0694">RNA-binding</keyword>
<dbReference type="EMBL" id="JBICBT010000362">
    <property type="protein sequence ID" value="KAL3115958.1"/>
    <property type="molecule type" value="Genomic_DNA"/>
</dbReference>
<protein>
    <recommendedName>
        <fullName evidence="5">RRM domain-containing protein</fullName>
    </recommendedName>
</protein>
<dbReference type="InterPro" id="IPR000504">
    <property type="entry name" value="RRM_dom"/>
</dbReference>
<dbReference type="GO" id="GO:0098687">
    <property type="term" value="C:chromosomal region"/>
    <property type="evidence" value="ECO:0007669"/>
    <property type="project" value="UniProtKB-ARBA"/>
</dbReference>
<proteinExistence type="predicted"/>
<organism evidence="6 7">
    <name type="scientific">Heterodera trifolii</name>
    <dbReference type="NCBI Taxonomy" id="157864"/>
    <lineage>
        <taxon>Eukaryota</taxon>
        <taxon>Metazoa</taxon>
        <taxon>Ecdysozoa</taxon>
        <taxon>Nematoda</taxon>
        <taxon>Chromadorea</taxon>
        <taxon>Rhabditida</taxon>
        <taxon>Tylenchina</taxon>
        <taxon>Tylenchomorpha</taxon>
        <taxon>Tylenchoidea</taxon>
        <taxon>Heteroderidae</taxon>
        <taxon>Heteroderinae</taxon>
        <taxon>Heterodera</taxon>
    </lineage>
</organism>
<name>A0ABD2LL53_9BILA</name>
<evidence type="ECO:0000256" key="1">
    <source>
        <dbReference type="ARBA" id="ARBA00022737"/>
    </source>
</evidence>
<gene>
    <name evidence="6" type="ORF">niasHT_007258</name>
</gene>
<feature type="compositionally biased region" description="Low complexity" evidence="4">
    <location>
        <begin position="255"/>
        <end position="267"/>
    </location>
</feature>
<sequence>MFVRMSSEVPPSAIYFSSADYAAPDYFRGDDSAAFLGPSSMVFPRNGGSSLVQFVLLHNQQNSQQSQSKKLFIGGLGQVNDDALRQYYSQWGHVIDCIVIRDPATRSSRGFGFVTYATTEMADVAMAHRPHKINGKAVDAKRAVPRERMNLILDNDPIPFFMNIEPDVGCRLHLSGLNWEWHTLDTLRSHFGQFGTIEQLEMVAYPRGCGSLVFDSLNAAQLCLAAGEKHSVNGHSIEVKLVPAGFSPLFSPARPNSSDSALSAASSAPPPPNAPLNLL</sequence>
<dbReference type="Proteomes" id="UP001620626">
    <property type="component" value="Unassembled WGS sequence"/>
</dbReference>
<keyword evidence="7" id="KW-1185">Reference proteome</keyword>
<dbReference type="InterPro" id="IPR012677">
    <property type="entry name" value="Nucleotide-bd_a/b_plait_sf"/>
</dbReference>
<dbReference type="FunFam" id="3.30.70.330:FF:000040">
    <property type="entry name" value="Heterogeneous nuclear ribonucleoprotein A2/B1"/>
    <property type="match status" value="1"/>
</dbReference>
<dbReference type="CDD" id="cd00590">
    <property type="entry name" value="RRM_SF"/>
    <property type="match status" value="1"/>
</dbReference>
<keyword evidence="1" id="KW-0677">Repeat</keyword>
<dbReference type="PROSITE" id="PS50102">
    <property type="entry name" value="RRM"/>
    <property type="match status" value="2"/>
</dbReference>
<feature type="domain" description="RRM" evidence="5">
    <location>
        <begin position="170"/>
        <end position="244"/>
    </location>
</feature>
<dbReference type="SUPFAM" id="SSF54928">
    <property type="entry name" value="RNA-binding domain, RBD"/>
    <property type="match status" value="1"/>
</dbReference>
<feature type="compositionally biased region" description="Pro residues" evidence="4">
    <location>
        <begin position="268"/>
        <end position="279"/>
    </location>
</feature>
<comment type="caution">
    <text evidence="6">The sequence shown here is derived from an EMBL/GenBank/DDBJ whole genome shotgun (WGS) entry which is preliminary data.</text>
</comment>
<evidence type="ECO:0000259" key="5">
    <source>
        <dbReference type="PROSITE" id="PS50102"/>
    </source>
</evidence>
<evidence type="ECO:0000313" key="6">
    <source>
        <dbReference type="EMBL" id="KAL3115958.1"/>
    </source>
</evidence>
<feature type="domain" description="RRM" evidence="5">
    <location>
        <begin position="69"/>
        <end position="144"/>
    </location>
</feature>